<feature type="chain" id="PRO_5016876184" evidence="1">
    <location>
        <begin position="31"/>
        <end position="222"/>
    </location>
</feature>
<gene>
    <name evidence="2" type="ORF">DUT91_17175</name>
</gene>
<protein>
    <submittedName>
        <fullName evidence="2">Uncharacterized protein</fullName>
    </submittedName>
</protein>
<reference evidence="2 3" key="1">
    <citation type="submission" date="2018-07" db="EMBL/GenBank/DDBJ databases">
        <title>The draft genome of Phyllobacterium salinisoli.</title>
        <authorList>
            <person name="Liu L."/>
            <person name="Li L."/>
            <person name="Zhang X."/>
            <person name="Liang L."/>
        </authorList>
    </citation>
    <scope>NUCLEOTIDE SEQUENCE [LARGE SCALE GENOMIC DNA]</scope>
    <source>
        <strain evidence="2 3">LLAN61</strain>
    </source>
</reference>
<comment type="caution">
    <text evidence="2">The sequence shown here is derived from an EMBL/GenBank/DDBJ whole genome shotgun (WGS) entry which is preliminary data.</text>
</comment>
<name>A0A368K0C1_9HYPH</name>
<dbReference type="OrthoDB" id="8443737at2"/>
<proteinExistence type="predicted"/>
<sequence length="222" mass="24376">MFIVRRHRTKFVMFSAFLLFAGLAASSIHARSKADAACHTTFVEITPAARACGFSLSKTGVLIQDGKTLADPLVASYQDDGSSQKPLGAEEVVLFPPSPSGRFRILQACTGMGAEALCWQTFVLDQKKGQLHNSFAGRYGPRRWQSWSPNEQHVVLANSDEGAWWLHVIEPANGNSLDFPADGSTENWIVEPKTLTWTGPRSFTIRVKTCGVCKSGVKEIQF</sequence>
<dbReference type="RefSeq" id="WP_114441731.1">
    <property type="nucleotide sequence ID" value="NZ_QOZG01000007.1"/>
</dbReference>
<accession>A0A368K0C1</accession>
<dbReference type="EMBL" id="QOZG01000007">
    <property type="protein sequence ID" value="RCS22614.1"/>
    <property type="molecule type" value="Genomic_DNA"/>
</dbReference>
<evidence type="ECO:0000313" key="2">
    <source>
        <dbReference type="EMBL" id="RCS22614.1"/>
    </source>
</evidence>
<feature type="signal peptide" evidence="1">
    <location>
        <begin position="1"/>
        <end position="30"/>
    </location>
</feature>
<evidence type="ECO:0000256" key="1">
    <source>
        <dbReference type="SAM" id="SignalP"/>
    </source>
</evidence>
<dbReference type="Proteomes" id="UP000253420">
    <property type="component" value="Unassembled WGS sequence"/>
</dbReference>
<keyword evidence="3" id="KW-1185">Reference proteome</keyword>
<keyword evidence="1" id="KW-0732">Signal</keyword>
<evidence type="ECO:0000313" key="3">
    <source>
        <dbReference type="Proteomes" id="UP000253420"/>
    </source>
</evidence>
<dbReference type="AlphaFoldDB" id="A0A368K0C1"/>
<organism evidence="2 3">
    <name type="scientific">Phyllobacterium salinisoli</name>
    <dbReference type="NCBI Taxonomy" id="1899321"/>
    <lineage>
        <taxon>Bacteria</taxon>
        <taxon>Pseudomonadati</taxon>
        <taxon>Pseudomonadota</taxon>
        <taxon>Alphaproteobacteria</taxon>
        <taxon>Hyphomicrobiales</taxon>
        <taxon>Phyllobacteriaceae</taxon>
        <taxon>Phyllobacterium</taxon>
    </lineage>
</organism>